<evidence type="ECO:0000256" key="1">
    <source>
        <dbReference type="ARBA" id="ARBA00022741"/>
    </source>
</evidence>
<dbReference type="InterPro" id="IPR027417">
    <property type="entry name" value="P-loop_NTPase"/>
</dbReference>
<evidence type="ECO:0000313" key="5">
    <source>
        <dbReference type="EMBL" id="HDI83863.1"/>
    </source>
</evidence>
<evidence type="ECO:0000256" key="2">
    <source>
        <dbReference type="ARBA" id="ARBA00022840"/>
    </source>
</evidence>
<keyword evidence="2 3" id="KW-0067">ATP-binding</keyword>
<sequence length="198" mass="22705">MKKLVIGITGRAGSGKSQFCLFLKRHGWKIIEADRIGWKLLKRDDIKTEILKAFGHSVFENNEVCRAKLGSVVFTSIDKLKTLNRIVHPALLEELKKRIEQVQDGPIAVDAALIPEWGIGDWFYRVVLLKSNRWKENLRKRGIPDEIINGLEKIQEGIDNYNGENVIIIENNGTIEELKKKAEEFIQGINEVWISHLH</sequence>
<dbReference type="UniPathway" id="UPA00241">
    <property type="reaction ID" value="UER00356"/>
</dbReference>
<dbReference type="AlphaFoldDB" id="A0A7C0ZIQ3"/>
<dbReference type="Pfam" id="PF01121">
    <property type="entry name" value="CoaE"/>
    <property type="match status" value="1"/>
</dbReference>
<keyword evidence="3" id="KW-0173">Coenzyme A biosynthesis</keyword>
<dbReference type="SUPFAM" id="SSF52540">
    <property type="entry name" value="P-loop containing nucleoside triphosphate hydrolases"/>
    <property type="match status" value="1"/>
</dbReference>
<comment type="pathway">
    <text evidence="3">Cofactor biosynthesis; coenzyme A biosynthesis; CoA from (R)-pantothenate: step 5/5.</text>
</comment>
<comment type="catalytic activity">
    <reaction evidence="3">
        <text>3'-dephospho-CoA + ATP = ADP + CoA + H(+)</text>
        <dbReference type="Rhea" id="RHEA:18245"/>
        <dbReference type="ChEBI" id="CHEBI:15378"/>
        <dbReference type="ChEBI" id="CHEBI:30616"/>
        <dbReference type="ChEBI" id="CHEBI:57287"/>
        <dbReference type="ChEBI" id="CHEBI:57328"/>
        <dbReference type="ChEBI" id="CHEBI:456216"/>
        <dbReference type="EC" id="2.7.1.24"/>
    </reaction>
</comment>
<dbReference type="GO" id="GO:0005524">
    <property type="term" value="F:ATP binding"/>
    <property type="evidence" value="ECO:0007669"/>
    <property type="project" value="UniProtKB-UniRule"/>
</dbReference>
<comment type="similarity">
    <text evidence="3">Belongs to the CoaE family.</text>
</comment>
<dbReference type="NCBIfam" id="TIGR00152">
    <property type="entry name" value="dephospho-CoA kinase"/>
    <property type="match status" value="1"/>
</dbReference>
<name>A0A7C0ZIQ3_UNCW3</name>
<comment type="caution">
    <text evidence="5">The sequence shown here is derived from an EMBL/GenBank/DDBJ whole genome shotgun (WGS) entry which is preliminary data.</text>
</comment>
<proteinExistence type="inferred from homology"/>
<accession>A0A7C0ZIQ3</accession>
<comment type="subcellular location">
    <subcellularLocation>
        <location evidence="3">Cytoplasm</location>
    </subcellularLocation>
</comment>
<dbReference type="GO" id="GO:0004140">
    <property type="term" value="F:dephospho-CoA kinase activity"/>
    <property type="evidence" value="ECO:0007669"/>
    <property type="project" value="UniProtKB-UniRule"/>
</dbReference>
<dbReference type="CDD" id="cd02022">
    <property type="entry name" value="DPCK"/>
    <property type="match status" value="1"/>
</dbReference>
<dbReference type="PROSITE" id="PS51219">
    <property type="entry name" value="DPCK"/>
    <property type="match status" value="1"/>
</dbReference>
<dbReference type="EMBL" id="DQWE01000407">
    <property type="protein sequence ID" value="HDI83863.1"/>
    <property type="molecule type" value="Genomic_DNA"/>
</dbReference>
<keyword evidence="1 3" id="KW-0547">Nucleotide-binding</keyword>
<dbReference type="InterPro" id="IPR001977">
    <property type="entry name" value="Depp_CoAkinase"/>
</dbReference>
<keyword evidence="3 5" id="KW-0418">Kinase</keyword>
<comment type="function">
    <text evidence="3">Catalyzes the phosphorylation of the 3'-hydroxyl group of dephosphocoenzyme A to form coenzyme A.</text>
</comment>
<dbReference type="Gene3D" id="3.40.50.300">
    <property type="entry name" value="P-loop containing nucleotide triphosphate hydrolases"/>
    <property type="match status" value="1"/>
</dbReference>
<keyword evidence="3 5" id="KW-0808">Transferase</keyword>
<reference evidence="5" key="1">
    <citation type="journal article" date="2020" name="mSystems">
        <title>Genome- and Community-Level Interaction Insights into Carbon Utilization and Element Cycling Functions of Hydrothermarchaeota in Hydrothermal Sediment.</title>
        <authorList>
            <person name="Zhou Z."/>
            <person name="Liu Y."/>
            <person name="Xu W."/>
            <person name="Pan J."/>
            <person name="Luo Z.H."/>
            <person name="Li M."/>
        </authorList>
    </citation>
    <scope>NUCLEOTIDE SEQUENCE [LARGE SCALE GENOMIC DNA]</scope>
    <source>
        <strain evidence="5">HyVt-102</strain>
    </source>
</reference>
<keyword evidence="3" id="KW-0963">Cytoplasm</keyword>
<dbReference type="GO" id="GO:0015937">
    <property type="term" value="P:coenzyme A biosynthetic process"/>
    <property type="evidence" value="ECO:0007669"/>
    <property type="project" value="UniProtKB-UniRule"/>
</dbReference>
<evidence type="ECO:0000256" key="4">
    <source>
        <dbReference type="NCBIfam" id="TIGR00152"/>
    </source>
</evidence>
<evidence type="ECO:0000256" key="3">
    <source>
        <dbReference type="HAMAP-Rule" id="MF_00376"/>
    </source>
</evidence>
<dbReference type="GO" id="GO:0005737">
    <property type="term" value="C:cytoplasm"/>
    <property type="evidence" value="ECO:0007669"/>
    <property type="project" value="UniProtKB-SubCell"/>
</dbReference>
<protein>
    <recommendedName>
        <fullName evidence="3 4">Dephospho-CoA kinase</fullName>
        <ecNumber evidence="3 4">2.7.1.24</ecNumber>
    </recommendedName>
    <alternativeName>
        <fullName evidence="3">Dephosphocoenzyme A kinase</fullName>
    </alternativeName>
</protein>
<dbReference type="Proteomes" id="UP000885847">
    <property type="component" value="Unassembled WGS sequence"/>
</dbReference>
<gene>
    <name evidence="3 5" type="primary">coaE</name>
    <name evidence="5" type="ORF">ENF18_08760</name>
</gene>
<feature type="binding site" evidence="3">
    <location>
        <begin position="13"/>
        <end position="18"/>
    </location>
    <ligand>
        <name>ATP</name>
        <dbReference type="ChEBI" id="CHEBI:30616"/>
    </ligand>
</feature>
<dbReference type="HAMAP" id="MF_00376">
    <property type="entry name" value="Dephospho_CoA_kinase"/>
    <property type="match status" value="1"/>
</dbReference>
<dbReference type="EC" id="2.7.1.24" evidence="3 4"/>
<organism evidence="5">
    <name type="scientific">candidate division WOR-3 bacterium</name>
    <dbReference type="NCBI Taxonomy" id="2052148"/>
    <lineage>
        <taxon>Bacteria</taxon>
        <taxon>Bacteria division WOR-3</taxon>
    </lineage>
</organism>